<proteinExistence type="predicted"/>
<dbReference type="InterPro" id="IPR027417">
    <property type="entry name" value="P-loop_NTPase"/>
</dbReference>
<evidence type="ECO:0000313" key="2">
    <source>
        <dbReference type="Proteomes" id="UP001374803"/>
    </source>
</evidence>
<keyword evidence="1" id="KW-0067">ATP-binding</keyword>
<keyword evidence="2" id="KW-1185">Reference proteome</keyword>
<keyword evidence="1" id="KW-0547">Nucleotide-binding</keyword>
<dbReference type="Pfam" id="PF13479">
    <property type="entry name" value="AAA_24"/>
    <property type="match status" value="1"/>
</dbReference>
<dbReference type="SUPFAM" id="SSF52540">
    <property type="entry name" value="P-loop containing nucleoside triphosphate hydrolases"/>
    <property type="match status" value="1"/>
</dbReference>
<dbReference type="Gene3D" id="3.40.50.300">
    <property type="entry name" value="P-loop containing nucleotide triphosphate hydrolases"/>
    <property type="match status" value="1"/>
</dbReference>
<protein>
    <submittedName>
        <fullName evidence="1">ATP-binding protein</fullName>
    </submittedName>
</protein>
<reference evidence="1" key="1">
    <citation type="submission" date="2021-12" db="EMBL/GenBank/DDBJ databases">
        <title>Discovery of the Pendulisporaceae a myxobacterial family with distinct sporulation behavior and unique specialized metabolism.</title>
        <authorList>
            <person name="Garcia R."/>
            <person name="Popoff A."/>
            <person name="Bader C.D."/>
            <person name="Loehr J."/>
            <person name="Walesch S."/>
            <person name="Walt C."/>
            <person name="Boldt J."/>
            <person name="Bunk B."/>
            <person name="Haeckl F.J.F.P.J."/>
            <person name="Gunesch A.P."/>
            <person name="Birkelbach J."/>
            <person name="Nuebel U."/>
            <person name="Pietschmann T."/>
            <person name="Bach T."/>
            <person name="Mueller R."/>
        </authorList>
    </citation>
    <scope>NUCLEOTIDE SEQUENCE</scope>
    <source>
        <strain evidence="1">MSr11367</strain>
    </source>
</reference>
<dbReference type="EMBL" id="CP089983">
    <property type="protein sequence ID" value="WXB08951.1"/>
    <property type="molecule type" value="Genomic_DNA"/>
</dbReference>
<sequence>MIGPTGSGKTFTGLEILGQLIEPGQLVAVIDTERESAYVYKRLVGVPFKWVNLTVHHPEMYVAAIQAAENDGRFGGLLVDSMSHAWAGNSGALELVDQVSARSQSQNNFFAWRQVTPFHNALVNKLVACKLHLVVTMRSKMDYVVEEYYEGGKKKTNVRKIGLQPVQRDGLEYEFDVVGDMHPENNRLVISKTRCHALAGKHFVRNGVAPGKIIRGWLEDLARASPAGVPPAVDDPRPVAAVEPAALALCEQYIAQVCQATAENIMAIVREAKAALGGDKALLARFHAAYSHRYAALAQQPQVAAS</sequence>
<evidence type="ECO:0000313" key="1">
    <source>
        <dbReference type="EMBL" id="WXB08951.1"/>
    </source>
</evidence>
<dbReference type="Proteomes" id="UP001374803">
    <property type="component" value="Chromosome"/>
</dbReference>
<gene>
    <name evidence="1" type="ORF">LVJ94_17160</name>
</gene>
<name>A0ABZ2LIG5_9BACT</name>
<organism evidence="1 2">
    <name type="scientific">Pendulispora rubella</name>
    <dbReference type="NCBI Taxonomy" id="2741070"/>
    <lineage>
        <taxon>Bacteria</taxon>
        <taxon>Pseudomonadati</taxon>
        <taxon>Myxococcota</taxon>
        <taxon>Myxococcia</taxon>
        <taxon>Myxococcales</taxon>
        <taxon>Sorangiineae</taxon>
        <taxon>Pendulisporaceae</taxon>
        <taxon>Pendulispora</taxon>
    </lineage>
</organism>
<accession>A0ABZ2LIG5</accession>
<dbReference type="GO" id="GO:0005524">
    <property type="term" value="F:ATP binding"/>
    <property type="evidence" value="ECO:0007669"/>
    <property type="project" value="UniProtKB-KW"/>
</dbReference>